<dbReference type="AlphaFoldDB" id="A0A549TAZ7"/>
<dbReference type="Gene3D" id="3.40.50.1820">
    <property type="entry name" value="alpha/beta hydrolase"/>
    <property type="match status" value="1"/>
</dbReference>
<dbReference type="Pfam" id="PF06850">
    <property type="entry name" value="PHB_depo_C"/>
    <property type="match status" value="1"/>
</dbReference>
<dbReference type="InterPro" id="IPR010915">
    <property type="entry name" value="PHB_depoly_PhaZ"/>
</dbReference>
<dbReference type="PANTHER" id="PTHR36837:SF4">
    <property type="entry name" value="BLR0908 PROTEIN"/>
    <property type="match status" value="1"/>
</dbReference>
<gene>
    <name evidence="2" type="ORF">FNA46_11055</name>
</gene>
<dbReference type="PIRSF" id="PIRSF020818">
    <property type="entry name" value="PHB_depoly_PhaZ"/>
    <property type="match status" value="1"/>
</dbReference>
<evidence type="ECO:0000313" key="2">
    <source>
        <dbReference type="EMBL" id="TRL38977.1"/>
    </source>
</evidence>
<dbReference type="NCBIfam" id="TIGR01849">
    <property type="entry name" value="PHB_depoly_PhaZ"/>
    <property type="match status" value="1"/>
</dbReference>
<evidence type="ECO:0000313" key="3">
    <source>
        <dbReference type="Proteomes" id="UP000316801"/>
    </source>
</evidence>
<evidence type="ECO:0000259" key="1">
    <source>
        <dbReference type="Pfam" id="PF06850"/>
    </source>
</evidence>
<protein>
    <submittedName>
        <fullName evidence="2">Polyhydroxyalkanoate depolymerase</fullName>
    </submittedName>
</protein>
<comment type="caution">
    <text evidence="2">The sequence shown here is derived from an EMBL/GenBank/DDBJ whole genome shotgun (WGS) entry which is preliminary data.</text>
</comment>
<dbReference type="PANTHER" id="PTHR36837">
    <property type="entry name" value="POLY(3-HYDROXYALKANOATE) POLYMERASE SUBUNIT PHAC"/>
    <property type="match status" value="1"/>
</dbReference>
<dbReference type="Proteomes" id="UP000316801">
    <property type="component" value="Unassembled WGS sequence"/>
</dbReference>
<reference evidence="2 3" key="1">
    <citation type="submission" date="2019-07" db="EMBL/GenBank/DDBJ databases">
        <title>Ln-dependent methylotrophs.</title>
        <authorList>
            <person name="Tani A."/>
        </authorList>
    </citation>
    <scope>NUCLEOTIDE SEQUENCE [LARGE SCALE GENOMIC DNA]</scope>
    <source>
        <strain evidence="2 3">SM12</strain>
    </source>
</reference>
<proteinExistence type="predicted"/>
<accession>A0A549TAZ7</accession>
<organism evidence="2 3">
    <name type="scientific">Rhizobium straminoryzae</name>
    <dbReference type="NCBI Taxonomy" id="1387186"/>
    <lineage>
        <taxon>Bacteria</taxon>
        <taxon>Pseudomonadati</taxon>
        <taxon>Pseudomonadota</taxon>
        <taxon>Alphaproteobacteria</taxon>
        <taxon>Hyphomicrobiales</taxon>
        <taxon>Rhizobiaceae</taxon>
        <taxon>Rhizobium/Agrobacterium group</taxon>
        <taxon>Rhizobium</taxon>
    </lineage>
</organism>
<dbReference type="SUPFAM" id="SSF53474">
    <property type="entry name" value="alpha/beta-Hydrolases"/>
    <property type="match status" value="1"/>
</dbReference>
<feature type="domain" description="PHB de-polymerase C-terminal" evidence="1">
    <location>
        <begin position="206"/>
        <end position="406"/>
    </location>
</feature>
<dbReference type="InterPro" id="IPR029058">
    <property type="entry name" value="AB_hydrolase_fold"/>
</dbReference>
<dbReference type="InterPro" id="IPR051321">
    <property type="entry name" value="PHA/PHB_synthase"/>
</dbReference>
<dbReference type="InterPro" id="IPR009656">
    <property type="entry name" value="PHB_depo_C"/>
</dbReference>
<name>A0A549TAZ7_9HYPH</name>
<sequence length="426" mass="47866">MFYQLYELNHAAMAPYRAATETLRFLYSNPLNPFSQTTFGRTMAAGLEVFERITRRYGKPEFGLPTTTVNGETVSVTEKVVWSKPFCDLLYFERDLPKGTERGPKILVVAPMSGHYATLLRGTVEALMQGAEVYITDWQDARNVPVTEGLFDLDDYIDYVVEMIHHLGPNTHVVAVCQPSVPVLAAVALMETAEDPLAPASMTLMGGPIDTRINPTAVNQLAQERPLKWFKDNVIMTVPWPQAGFMRPVYPGFLQLSGFMSMNLDRHLIAHKDFYEHLVKNDGESAEKHRDFYDEYLAVMDLTAEFYLQTVDTVFIKHSLPKGEMLHRGRPVDTTKIRNVALLTIEGENDDISGVGQTEAAQTICTAIPQEMRLHYVQPDVGHYGVFNGSRFRREIAPRILSFASQHTKGVRKPVVPRVIKGGKSA</sequence>
<keyword evidence="3" id="KW-1185">Reference proteome</keyword>
<dbReference type="EMBL" id="VJMG01000026">
    <property type="protein sequence ID" value="TRL38977.1"/>
    <property type="molecule type" value="Genomic_DNA"/>
</dbReference>
<dbReference type="RefSeq" id="WP_143125256.1">
    <property type="nucleotide sequence ID" value="NZ_VJMG01000026.1"/>
</dbReference>